<dbReference type="InterPro" id="IPR016195">
    <property type="entry name" value="Pol/histidinol_Pase-like"/>
</dbReference>
<dbReference type="PIRSF" id="PIRSF016557">
    <property type="entry name" value="Caps_synth_CpsB"/>
    <property type="match status" value="1"/>
</dbReference>
<dbReference type="eggNOG" id="COG4464">
    <property type="taxonomic scope" value="Bacteria"/>
</dbReference>
<dbReference type="GO" id="GO:0004725">
    <property type="term" value="F:protein tyrosine phosphatase activity"/>
    <property type="evidence" value="ECO:0007669"/>
    <property type="project" value="UniProtKB-EC"/>
</dbReference>
<dbReference type="OrthoDB" id="9788539at2"/>
<evidence type="ECO:0000256" key="2">
    <source>
        <dbReference type="ARBA" id="ARBA00013064"/>
    </source>
</evidence>
<organism evidence="5 6">
    <name type="scientific">Porphyromonas uenonis 60-3</name>
    <dbReference type="NCBI Taxonomy" id="596327"/>
    <lineage>
        <taxon>Bacteria</taxon>
        <taxon>Pseudomonadati</taxon>
        <taxon>Bacteroidota</taxon>
        <taxon>Bacteroidia</taxon>
        <taxon>Bacteroidales</taxon>
        <taxon>Porphyromonadaceae</taxon>
        <taxon>Porphyromonas</taxon>
    </lineage>
</organism>
<keyword evidence="6" id="KW-1185">Reference proteome</keyword>
<sequence length="248" mass="28562">MWWFTKHKKVDIISAGWLEGMTDIHCHLVPAVDDGSRSLEETHQLIETMRSIGIQRIITTPHIYRRYPHNDSNTLQQELEQLLPKLSDMRVPLMLGAEHMLDEGFEAHLDKPLLTLGDSKYLLVETSFVGAPLDLYRLIQSVIVSGAIPMLAHPERYLYMDDKTYDHLRGAGCAFQLNLFSLTGMYGEQVQRRAQQLLERGVYSFVGTDTHRIELFRRTISSAKTYARYEDTIRTLIKNNDTLIATHM</sequence>
<dbReference type="STRING" id="596327.PORUE0001_0636"/>
<evidence type="ECO:0000256" key="4">
    <source>
        <dbReference type="ARBA" id="ARBA00051722"/>
    </source>
</evidence>
<evidence type="ECO:0000256" key="1">
    <source>
        <dbReference type="ARBA" id="ARBA00005750"/>
    </source>
</evidence>
<dbReference type="PANTHER" id="PTHR39181">
    <property type="entry name" value="TYROSINE-PROTEIN PHOSPHATASE YWQE"/>
    <property type="match status" value="1"/>
</dbReference>
<name>C2MBF9_9PORP</name>
<keyword evidence="3 5" id="KW-0378">Hydrolase</keyword>
<accession>C2MBF9</accession>
<dbReference type="InterPro" id="IPR016667">
    <property type="entry name" value="Caps_polysacc_synth_CpsB/CapC"/>
</dbReference>
<evidence type="ECO:0000256" key="3">
    <source>
        <dbReference type="ARBA" id="ARBA00022801"/>
    </source>
</evidence>
<dbReference type="EC" id="3.1.3.48" evidence="2"/>
<proteinExistence type="inferred from homology"/>
<comment type="catalytic activity">
    <reaction evidence="4">
        <text>O-phospho-L-tyrosyl-[protein] + H2O = L-tyrosyl-[protein] + phosphate</text>
        <dbReference type="Rhea" id="RHEA:10684"/>
        <dbReference type="Rhea" id="RHEA-COMP:10136"/>
        <dbReference type="Rhea" id="RHEA-COMP:20101"/>
        <dbReference type="ChEBI" id="CHEBI:15377"/>
        <dbReference type="ChEBI" id="CHEBI:43474"/>
        <dbReference type="ChEBI" id="CHEBI:46858"/>
        <dbReference type="ChEBI" id="CHEBI:61978"/>
        <dbReference type="EC" id="3.1.3.48"/>
    </reaction>
</comment>
<comment type="caution">
    <text evidence="5">The sequence shown here is derived from an EMBL/GenBank/DDBJ whole genome shotgun (WGS) entry which is preliminary data.</text>
</comment>
<comment type="similarity">
    <text evidence="1">Belongs to the metallo-dependent hydrolases superfamily. CpsB/CapC family.</text>
</comment>
<dbReference type="Pfam" id="PF19567">
    <property type="entry name" value="CpsB_CapC"/>
    <property type="match status" value="1"/>
</dbReference>
<dbReference type="SUPFAM" id="SSF89550">
    <property type="entry name" value="PHP domain-like"/>
    <property type="match status" value="1"/>
</dbReference>
<dbReference type="EMBL" id="ACLR01000123">
    <property type="protein sequence ID" value="EEK16869.1"/>
    <property type="molecule type" value="Genomic_DNA"/>
</dbReference>
<dbReference type="Proteomes" id="UP000003303">
    <property type="component" value="Unassembled WGS sequence"/>
</dbReference>
<dbReference type="Gene3D" id="3.20.20.140">
    <property type="entry name" value="Metal-dependent hydrolases"/>
    <property type="match status" value="1"/>
</dbReference>
<dbReference type="PANTHER" id="PTHR39181:SF1">
    <property type="entry name" value="TYROSINE-PROTEIN PHOSPHATASE YWQE"/>
    <property type="match status" value="1"/>
</dbReference>
<reference evidence="5 6" key="1">
    <citation type="submission" date="2009-04" db="EMBL/GenBank/DDBJ databases">
        <authorList>
            <person name="Sebastian Y."/>
            <person name="Madupu R."/>
            <person name="Durkin A.S."/>
            <person name="Torralba M."/>
            <person name="Methe B."/>
            <person name="Sutton G.G."/>
            <person name="Strausberg R.L."/>
            <person name="Nelson K.E."/>
        </authorList>
    </citation>
    <scope>NUCLEOTIDE SEQUENCE [LARGE SCALE GENOMIC DNA]</scope>
    <source>
        <strain evidence="5 6">60-3</strain>
    </source>
</reference>
<evidence type="ECO:0000313" key="6">
    <source>
        <dbReference type="Proteomes" id="UP000003303"/>
    </source>
</evidence>
<protein>
    <recommendedName>
        <fullName evidence="2">protein-tyrosine-phosphatase</fullName>
        <ecNumber evidence="2">3.1.3.48</ecNumber>
    </recommendedName>
</protein>
<evidence type="ECO:0000313" key="5">
    <source>
        <dbReference type="EMBL" id="EEK16869.1"/>
    </source>
</evidence>
<dbReference type="AlphaFoldDB" id="C2MBF9"/>
<gene>
    <name evidence="5" type="ORF">PORUE0001_0636</name>
</gene>
<dbReference type="GO" id="GO:0030145">
    <property type="term" value="F:manganese ion binding"/>
    <property type="evidence" value="ECO:0007669"/>
    <property type="project" value="InterPro"/>
</dbReference>
<dbReference type="RefSeq" id="WP_007365207.1">
    <property type="nucleotide sequence ID" value="NZ_ACLR01000123.1"/>
</dbReference>